<accession>A0A8S3Z684</accession>
<name>A0A8S3Z684_9EUPU</name>
<protein>
    <submittedName>
        <fullName evidence="1">Uncharacterized protein</fullName>
    </submittedName>
</protein>
<proteinExistence type="predicted"/>
<dbReference type="EMBL" id="CAJHNH020001446">
    <property type="protein sequence ID" value="CAG5123090.1"/>
    <property type="molecule type" value="Genomic_DNA"/>
</dbReference>
<feature type="non-terminal residue" evidence="1">
    <location>
        <position position="1"/>
    </location>
</feature>
<gene>
    <name evidence="1" type="ORF">CUNI_LOCUS8648</name>
</gene>
<sequence>GCEKGWFGKNCKFKCHCRPGVVCLSDGQCPEGQPCDHGYFGPACQYEDLVYQRASPATLEYVRDGNDLTCNTDSHATSVSVTLNASLPVSWFRIHNHKFAYLLSFTVKINNATSCSEEKRFIQGRHEVDVVCCQPILVTQLIIEGDIAPTVCSIYISG</sequence>
<dbReference type="OrthoDB" id="6156542at2759"/>
<feature type="non-terminal residue" evidence="1">
    <location>
        <position position="158"/>
    </location>
</feature>
<organism evidence="1 2">
    <name type="scientific">Candidula unifasciata</name>
    <dbReference type="NCBI Taxonomy" id="100452"/>
    <lineage>
        <taxon>Eukaryota</taxon>
        <taxon>Metazoa</taxon>
        <taxon>Spiralia</taxon>
        <taxon>Lophotrochozoa</taxon>
        <taxon>Mollusca</taxon>
        <taxon>Gastropoda</taxon>
        <taxon>Heterobranchia</taxon>
        <taxon>Euthyneura</taxon>
        <taxon>Panpulmonata</taxon>
        <taxon>Eupulmonata</taxon>
        <taxon>Stylommatophora</taxon>
        <taxon>Helicina</taxon>
        <taxon>Helicoidea</taxon>
        <taxon>Geomitridae</taxon>
        <taxon>Candidula</taxon>
    </lineage>
</organism>
<dbReference type="AlphaFoldDB" id="A0A8S3Z684"/>
<dbReference type="Proteomes" id="UP000678393">
    <property type="component" value="Unassembled WGS sequence"/>
</dbReference>
<evidence type="ECO:0000313" key="1">
    <source>
        <dbReference type="EMBL" id="CAG5123090.1"/>
    </source>
</evidence>
<comment type="caution">
    <text evidence="1">The sequence shown here is derived from an EMBL/GenBank/DDBJ whole genome shotgun (WGS) entry which is preliminary data.</text>
</comment>
<evidence type="ECO:0000313" key="2">
    <source>
        <dbReference type="Proteomes" id="UP000678393"/>
    </source>
</evidence>
<reference evidence="1" key="1">
    <citation type="submission" date="2021-04" db="EMBL/GenBank/DDBJ databases">
        <authorList>
            <consortium name="Molecular Ecology Group"/>
        </authorList>
    </citation>
    <scope>NUCLEOTIDE SEQUENCE</scope>
</reference>
<keyword evidence="2" id="KW-1185">Reference proteome</keyword>